<accession>A0A0M3HZS2</accession>
<protein>
    <submittedName>
        <fullName evidence="2">Uncharacterized protein</fullName>
    </submittedName>
</protein>
<reference evidence="2" key="1">
    <citation type="submission" date="2017-02" db="UniProtKB">
        <authorList>
            <consortium name="WormBaseParasite"/>
        </authorList>
    </citation>
    <scope>IDENTIFICATION</scope>
</reference>
<name>A0A0M3HZS2_ASCLU</name>
<evidence type="ECO:0000313" key="2">
    <source>
        <dbReference type="WBParaSite" id="ALUE_0000925001-mRNA-1"/>
    </source>
</evidence>
<organism evidence="1 2">
    <name type="scientific">Ascaris lumbricoides</name>
    <name type="common">Giant roundworm</name>
    <dbReference type="NCBI Taxonomy" id="6252"/>
    <lineage>
        <taxon>Eukaryota</taxon>
        <taxon>Metazoa</taxon>
        <taxon>Ecdysozoa</taxon>
        <taxon>Nematoda</taxon>
        <taxon>Chromadorea</taxon>
        <taxon>Rhabditida</taxon>
        <taxon>Spirurina</taxon>
        <taxon>Ascaridomorpha</taxon>
        <taxon>Ascaridoidea</taxon>
        <taxon>Ascarididae</taxon>
        <taxon>Ascaris</taxon>
    </lineage>
</organism>
<keyword evidence="1" id="KW-1185">Reference proteome</keyword>
<dbReference type="Proteomes" id="UP000036681">
    <property type="component" value="Unplaced"/>
</dbReference>
<sequence length="43" mass="4763">MSGKSCHRMTCISITSFLCTNFPYAKAVGDQQKVTARLRKIGL</sequence>
<dbReference type="WBParaSite" id="ALUE_0000925001-mRNA-1">
    <property type="protein sequence ID" value="ALUE_0000925001-mRNA-1"/>
    <property type="gene ID" value="ALUE_0000925001"/>
</dbReference>
<dbReference type="AlphaFoldDB" id="A0A0M3HZS2"/>
<proteinExistence type="predicted"/>
<evidence type="ECO:0000313" key="1">
    <source>
        <dbReference type="Proteomes" id="UP000036681"/>
    </source>
</evidence>